<dbReference type="OrthoDB" id="9785276at2"/>
<dbReference type="Pfam" id="PF05199">
    <property type="entry name" value="GMC_oxred_C"/>
    <property type="match status" value="1"/>
</dbReference>
<dbReference type="GO" id="GO:0050660">
    <property type="term" value="F:flavin adenine dinucleotide binding"/>
    <property type="evidence" value="ECO:0007669"/>
    <property type="project" value="InterPro"/>
</dbReference>
<comment type="similarity">
    <text evidence="2">Belongs to the GMC oxidoreductase family.</text>
</comment>
<evidence type="ECO:0000256" key="4">
    <source>
        <dbReference type="ARBA" id="ARBA00022827"/>
    </source>
</evidence>
<dbReference type="PANTHER" id="PTHR11552">
    <property type="entry name" value="GLUCOSE-METHANOL-CHOLINE GMC OXIDOREDUCTASE"/>
    <property type="match status" value="1"/>
</dbReference>
<keyword evidence="4" id="KW-0274">FAD</keyword>
<dbReference type="Gene3D" id="3.50.50.60">
    <property type="entry name" value="FAD/NAD(P)-binding domain"/>
    <property type="match status" value="1"/>
</dbReference>
<evidence type="ECO:0000256" key="3">
    <source>
        <dbReference type="ARBA" id="ARBA00022630"/>
    </source>
</evidence>
<dbReference type="RefSeq" id="WP_104831625.1">
    <property type="nucleotide sequence ID" value="NZ_PJCH01000015.1"/>
</dbReference>
<proteinExistence type="inferred from homology"/>
<dbReference type="AlphaFoldDB" id="A0A2S7K1N4"/>
<dbReference type="Pfam" id="PF00732">
    <property type="entry name" value="GMC_oxred_N"/>
    <property type="match status" value="1"/>
</dbReference>
<name>A0A2S7K1N4_9PROT</name>
<dbReference type="SUPFAM" id="SSF54373">
    <property type="entry name" value="FAD-linked reductases, C-terminal domain"/>
    <property type="match status" value="1"/>
</dbReference>
<comment type="caution">
    <text evidence="6">The sequence shown here is derived from an EMBL/GenBank/DDBJ whole genome shotgun (WGS) entry which is preliminary data.</text>
</comment>
<dbReference type="InterPro" id="IPR007867">
    <property type="entry name" value="GMC_OxRtase_C"/>
</dbReference>
<gene>
    <name evidence="6" type="ORF">CW354_18965</name>
</gene>
<reference evidence="6 7" key="1">
    <citation type="submission" date="2017-12" db="EMBL/GenBank/DDBJ databases">
        <authorList>
            <person name="Hurst M.R.H."/>
        </authorList>
    </citation>
    <scope>NUCLEOTIDE SEQUENCE [LARGE SCALE GENOMIC DNA]</scope>
    <source>
        <strain evidence="6 7">SY-3-19</strain>
    </source>
</reference>
<dbReference type="EMBL" id="PJCH01000015">
    <property type="protein sequence ID" value="PQA86413.1"/>
    <property type="molecule type" value="Genomic_DNA"/>
</dbReference>
<evidence type="ECO:0000256" key="2">
    <source>
        <dbReference type="ARBA" id="ARBA00010790"/>
    </source>
</evidence>
<dbReference type="InterPro" id="IPR000172">
    <property type="entry name" value="GMC_OxRdtase_N"/>
</dbReference>
<dbReference type="InterPro" id="IPR036188">
    <property type="entry name" value="FAD/NAD-bd_sf"/>
</dbReference>
<evidence type="ECO:0000313" key="6">
    <source>
        <dbReference type="EMBL" id="PQA86413.1"/>
    </source>
</evidence>
<evidence type="ECO:0000313" key="7">
    <source>
        <dbReference type="Proteomes" id="UP000239504"/>
    </source>
</evidence>
<keyword evidence="3" id="KW-0285">Flavoprotein</keyword>
<dbReference type="PROSITE" id="PS51257">
    <property type="entry name" value="PROKAR_LIPOPROTEIN"/>
    <property type="match status" value="1"/>
</dbReference>
<dbReference type="SUPFAM" id="SSF51905">
    <property type="entry name" value="FAD/NAD(P)-binding domain"/>
    <property type="match status" value="1"/>
</dbReference>
<dbReference type="GO" id="GO:0016614">
    <property type="term" value="F:oxidoreductase activity, acting on CH-OH group of donors"/>
    <property type="evidence" value="ECO:0007669"/>
    <property type="project" value="InterPro"/>
</dbReference>
<accession>A0A2S7K1N4</accession>
<dbReference type="PIRSF" id="PIRSF000137">
    <property type="entry name" value="Alcohol_oxidase"/>
    <property type="match status" value="1"/>
</dbReference>
<evidence type="ECO:0000259" key="5">
    <source>
        <dbReference type="PROSITE" id="PS00624"/>
    </source>
</evidence>
<organism evidence="6 7">
    <name type="scientific">Hyphococcus luteus</name>
    <dbReference type="NCBI Taxonomy" id="2058213"/>
    <lineage>
        <taxon>Bacteria</taxon>
        <taxon>Pseudomonadati</taxon>
        <taxon>Pseudomonadota</taxon>
        <taxon>Alphaproteobacteria</taxon>
        <taxon>Parvularculales</taxon>
        <taxon>Parvularculaceae</taxon>
        <taxon>Hyphococcus</taxon>
    </lineage>
</organism>
<feature type="domain" description="Glucose-methanol-choline oxidoreductase N-terminal" evidence="5">
    <location>
        <begin position="253"/>
        <end position="267"/>
    </location>
</feature>
<evidence type="ECO:0000256" key="1">
    <source>
        <dbReference type="ARBA" id="ARBA00001974"/>
    </source>
</evidence>
<dbReference type="Gene3D" id="3.30.560.10">
    <property type="entry name" value="Glucose Oxidase, domain 3"/>
    <property type="match status" value="1"/>
</dbReference>
<sequence length="535" mass="57497">MKQYDYIIVGAGSAGCVLASRLSENPKVEVLLLEAGGSDANPLFAMPLGFLTAARNPAIDWGYATEPEPHMNGRVLPLPRGKIMGGCSTVNGMIYMRGHSLDYDGWRQMGCAGWGADDVLPYFRKMESSWRGGGELHGGDGPLSVQRVDSERLGGDPVWRAAKAAGHDYAPDFSNGALGYGECEVTVNTRGRRASASRAYLGPAASRANLTIAKNSIATRILIENGRATGLVYRSNGAEKKALAAREVILSGGSYNSPQLLMLSGVGPAGHLQEMGIEVRKDLPGVGRNLSEHPCLYAEYETHESVTFLNALRLDRLARSVLAWAISGKGPMSTQICNCAIMLKTRPELERPDIQLMILPVRLDARPWIPGVGQRQAHVFSIMIIHLHPASRGKLTLRSVDPLEKPKISLNLLSTPQDFADVREGVAAVRKLFSTSPLAEMISKERKPGASIADEGALDDYIRNNLGITQHPVGTCSMGVSEEAVVSPRLCVRGIDGLRVVDASVMPTVPSGNTNAAVIMIAEKAADMIREDHAC</sequence>
<dbReference type="Proteomes" id="UP000239504">
    <property type="component" value="Unassembled WGS sequence"/>
</dbReference>
<dbReference type="PANTHER" id="PTHR11552:SF147">
    <property type="entry name" value="CHOLINE DEHYDROGENASE, MITOCHONDRIAL"/>
    <property type="match status" value="1"/>
</dbReference>
<dbReference type="PROSITE" id="PS00624">
    <property type="entry name" value="GMC_OXRED_2"/>
    <property type="match status" value="1"/>
</dbReference>
<protein>
    <recommendedName>
        <fullName evidence="5">Glucose-methanol-choline oxidoreductase N-terminal domain-containing protein</fullName>
    </recommendedName>
</protein>
<dbReference type="InterPro" id="IPR012132">
    <property type="entry name" value="GMC_OxRdtase"/>
</dbReference>
<comment type="cofactor">
    <cofactor evidence="1">
        <name>FAD</name>
        <dbReference type="ChEBI" id="CHEBI:57692"/>
    </cofactor>
</comment>
<keyword evidence="7" id="KW-1185">Reference proteome</keyword>